<sequence>MDPVTATVEFAVELYKFYNVDLFQRGLYQVRCSLRVSPRLPVQVETCLPDVATTGIPSVQSVLSQNGGGGSNATNGSVGAGSCTSGIASAAGTGSGSLPSSNTGSVGGGAGLAEIGANCASNGALAGPSAANAGGPSGRPEVGPPSVGSSGVGGGGSLSSMPSSSMPTPNSAATSSSVSGTPGPPSNGMTGGDRGARLSGGGEGSSGNSPTTSSDSRSGATIIDDAGASRVFQILYRNEEVSLRDVIMFRAHLLVDSRHLKESIERAEFSLNLELWFAEQTNGNVLTLASTRTLQLNFHPGRGLHYHLPVLFDYFHLAAVSVGIHASLVALHQPYINAPKSTKPWMGSSKLNCRGGNSPGPLEAIFFGPQVGGGAKCGGGSAGRLLHARNVHKEICALLLGALESLRLSLQEFCTVLPHQWSALTGSTPLSNLDTEQRLKKLSDSAKLLDTEDDLAARANSDIAQLCAECILYWRRVLSAATQPAVHGLLAKKHHTLRVRRFAEGFFVIDNPRHLASGCYDSNYQNYVSICEMARRSRYLSSLPPLPVHCTPLDGDANSLPLIFEDRYTDTNEYGKRRSGSEPHLNGTHSVVAIATSGTGSIGTGTLGKATKAHHHPNKIAPILTGSSKECSCGIATCYIEPVPKICGSYMGIMTPRYALGGDILQASLTITPAAAASQNGLCPKALSRHSVSTLLDPPLPVATELACPWDQQFKGIYTTGLSGGLTGGTLPTRHSKSLDQLELQSSNNSASLPRQHLHNAVYNGYGHQQGPTTHQQQQQQQQQQQVQRQPLIYQPHPGQTPQLQQQQQQQQQIPGGVALLQTLPKSKPKNPVQAEDLLKNINEFREKYKNPGDPRKMIHAGGTATHNPTYDLQQDAFGMGLLNGYAKLASDFRHELKLAHSNQHRNGAQQYHNSQQQHVGQHREQGHMGPTGTAGAYYNSLPKGAGMGAQGGGPIAPRSSFPPVRSKKQQQSSSTSLPTKASSNTIPRSNSSQQLRLAQNGGAPSAMSGGGVNSATLPHRSVEFARIRVSDFRQLVHGQQQQQQQQRRSASNGGSTHKIGVTANGTPGAGGGSSSSSDSPEITPRTRNKQRRLLSSASVPFQLENLELEPVGGVGPGGVQASSGAGGFSESLPNLAPPPAAFASDSPPPSGATFRLRRRHSSSESTSSLSEQSGWVSSRRSTGPSSPDTLRNDQRVVNGEQLRKKLLKLLNEQPRLVAGRKNSTPTSQTEFFARSNQSSMKSRPAFGGGGVTGGDMIRGASVQTENWNNLEKEWNDSRNRAVAAAAAAASGPYGMVSGKRAPTDRPTETGTRQITGAGFSTSDIRPPRRTNKKEKSKSDFDLANISDYVFDDLRLLPPQQFRDVPPPPDEFRDPPSFVDVGSKTRSKAEQKETVKDSTLTPLTIPPPEPPRQQHSVAKEDTPVQQHQKQQHQQQHQQQQQRQSVQYYATLPKSHPPVAPTPLAVVFQPQIITAPHQQHYATPQSLVTQSHVHHYSKPLNGRDVSVASAVKKCEVQAIDNPLYHIYEVVKTPRPVMKSQSSNELAAIAKCAETLNNANATMMQREAQQQQNGNTHYAPLPPPVVSPAPTASMSTTTTTTTATTVPSTVTTVERKTSVREQTSAMDNSAMATRRSSRANETDGPAAVEENLEREKRVDPPMQLLEFEKCREEFRKQINYSGSIYSDFQKMASEMPYFHIADEFRAFSPAGLHLVICVHGLDGNSADLRLVRTYLELGLPGAHLEFLMSERNQGDTFSDFDTMTDRLVAEVLYHIETYQLNPSRISFVAHSLGTIIVRSALARPQMRPLLSRLHTFLSLSGPHLGTLYNSSGLVNMGMWFMQKWKKSGSLLQLCLRDAGDPRQSFLYRLSQRSTLHHFKNVLLCGSSQDRYVPPHSARLELCKSAVRDQSNLGIVYREMVHNIIAPMLARQDLTLARFDVHHALPHTANALIGRAAHIAVLDSELFIEKFLLVAGLKYFS</sequence>
<dbReference type="Pfam" id="PF05057">
    <property type="entry name" value="DUF676"/>
    <property type="match status" value="1"/>
</dbReference>
<feature type="compositionally biased region" description="Polar residues" evidence="2">
    <location>
        <begin position="1618"/>
        <end position="1629"/>
    </location>
</feature>
<feature type="region of interest" description="Disordered" evidence="2">
    <location>
        <begin position="1217"/>
        <end position="1254"/>
    </location>
</feature>
<dbReference type="STRING" id="41427.A0A182IXL6"/>
<evidence type="ECO:0000313" key="4">
    <source>
        <dbReference type="EnsemblMetazoa" id="AATE007448-PA.1"/>
    </source>
</evidence>
<reference evidence="4" key="1">
    <citation type="submission" date="2022-08" db="UniProtKB">
        <authorList>
            <consortium name="EnsemblMetazoa"/>
        </authorList>
    </citation>
    <scope>IDENTIFICATION</scope>
    <source>
        <strain evidence="4">EBRO</strain>
    </source>
</reference>
<feature type="compositionally biased region" description="Low complexity" evidence="2">
    <location>
        <begin position="1425"/>
        <end position="1443"/>
    </location>
</feature>
<proteinExistence type="inferred from homology"/>
<feature type="region of interest" description="Disordered" evidence="2">
    <location>
        <begin position="905"/>
        <end position="1015"/>
    </location>
</feature>
<dbReference type="InterPro" id="IPR044294">
    <property type="entry name" value="Lipase-like"/>
</dbReference>
<feature type="compositionally biased region" description="Polar residues" evidence="2">
    <location>
        <begin position="985"/>
        <end position="998"/>
    </location>
</feature>
<feature type="compositionally biased region" description="Basic and acidic residues" evidence="2">
    <location>
        <begin position="1387"/>
        <end position="1396"/>
    </location>
</feature>
<dbReference type="PANTHER" id="PTHR12482:SF5">
    <property type="entry name" value="DUF676 DOMAIN-CONTAINING PROTEIN"/>
    <property type="match status" value="1"/>
</dbReference>
<feature type="region of interest" description="Disordered" evidence="2">
    <location>
        <begin position="1359"/>
        <end position="1444"/>
    </location>
</feature>
<dbReference type="InterPro" id="IPR022122">
    <property type="entry name" value="DUF3657"/>
</dbReference>
<feature type="compositionally biased region" description="Pro residues" evidence="2">
    <location>
        <begin position="1136"/>
        <end position="1151"/>
    </location>
</feature>
<feature type="compositionally biased region" description="Polar residues" evidence="2">
    <location>
        <begin position="1565"/>
        <end position="1574"/>
    </location>
</feature>
<dbReference type="FunFam" id="3.40.50.1820:FF:000004">
    <property type="entry name" value="Protein FAM135A isoform a"/>
    <property type="match status" value="1"/>
</dbReference>
<evidence type="ECO:0000256" key="2">
    <source>
        <dbReference type="SAM" id="MobiDB-lite"/>
    </source>
</evidence>
<evidence type="ECO:0000259" key="3">
    <source>
        <dbReference type="Pfam" id="PF05057"/>
    </source>
</evidence>
<comment type="similarity">
    <text evidence="1">Belongs to the FAM135 family.</text>
</comment>
<feature type="compositionally biased region" description="Polar residues" evidence="2">
    <location>
        <begin position="1175"/>
        <end position="1190"/>
    </location>
</feature>
<dbReference type="SUPFAM" id="SSF53474">
    <property type="entry name" value="alpha/beta-Hydrolases"/>
    <property type="match status" value="1"/>
</dbReference>
<feature type="region of interest" description="Disordered" evidence="2">
    <location>
        <begin position="1565"/>
        <end position="1654"/>
    </location>
</feature>
<feature type="domain" description="DUF676" evidence="3">
    <location>
        <begin position="1709"/>
        <end position="1899"/>
    </location>
</feature>
<feature type="compositionally biased region" description="Low complexity" evidence="2">
    <location>
        <begin position="158"/>
        <end position="181"/>
    </location>
</feature>
<feature type="compositionally biased region" description="Polar residues" evidence="2">
    <location>
        <begin position="743"/>
        <end position="753"/>
    </location>
</feature>
<organism evidence="4">
    <name type="scientific">Anopheles atroparvus</name>
    <name type="common">European mosquito</name>
    <dbReference type="NCBI Taxonomy" id="41427"/>
    <lineage>
        <taxon>Eukaryota</taxon>
        <taxon>Metazoa</taxon>
        <taxon>Ecdysozoa</taxon>
        <taxon>Arthropoda</taxon>
        <taxon>Hexapoda</taxon>
        <taxon>Insecta</taxon>
        <taxon>Pterygota</taxon>
        <taxon>Neoptera</taxon>
        <taxon>Endopterygota</taxon>
        <taxon>Diptera</taxon>
        <taxon>Nematocera</taxon>
        <taxon>Culicoidea</taxon>
        <taxon>Culicidae</taxon>
        <taxon>Anophelinae</taxon>
        <taxon>Anopheles</taxon>
    </lineage>
</organism>
<feature type="compositionally biased region" description="Polar residues" evidence="2">
    <location>
        <begin position="1309"/>
        <end position="1324"/>
    </location>
</feature>
<dbReference type="Pfam" id="PF12394">
    <property type="entry name" value="DUF3657"/>
    <property type="match status" value="1"/>
</dbReference>
<feature type="compositionally biased region" description="Low complexity" evidence="2">
    <location>
        <begin position="1586"/>
        <end position="1610"/>
    </location>
</feature>
<protein>
    <submittedName>
        <fullName evidence="4">DUF676 domain-containing protein</fullName>
    </submittedName>
</protein>
<accession>A0A182IXL6</accession>
<dbReference type="PANTHER" id="PTHR12482">
    <property type="entry name" value="LIPASE ROG1-RELATED-RELATED"/>
    <property type="match status" value="1"/>
</dbReference>
<feature type="region of interest" description="Disordered" evidence="2">
    <location>
        <begin position="1036"/>
        <end position="1095"/>
    </location>
</feature>
<feature type="region of interest" description="Disordered" evidence="2">
    <location>
        <begin position="129"/>
        <end position="220"/>
    </location>
</feature>
<name>A0A182IXL6_ANOAO</name>
<feature type="compositionally biased region" description="Gly residues" evidence="2">
    <location>
        <begin position="189"/>
        <end position="205"/>
    </location>
</feature>
<dbReference type="Gene3D" id="3.40.50.1820">
    <property type="entry name" value="alpha/beta hydrolase"/>
    <property type="match status" value="1"/>
</dbReference>
<feature type="compositionally biased region" description="Low complexity" evidence="2">
    <location>
        <begin position="206"/>
        <end position="219"/>
    </location>
</feature>
<feature type="compositionally biased region" description="Low complexity" evidence="2">
    <location>
        <begin position="129"/>
        <end position="149"/>
    </location>
</feature>
<feature type="compositionally biased region" description="Polar residues" evidence="2">
    <location>
        <begin position="1222"/>
        <end position="1242"/>
    </location>
</feature>
<feature type="compositionally biased region" description="Low complexity" evidence="2">
    <location>
        <begin position="1164"/>
        <end position="1174"/>
    </location>
</feature>
<feature type="compositionally biased region" description="Gly residues" evidence="2">
    <location>
        <begin position="946"/>
        <end position="955"/>
    </location>
</feature>
<dbReference type="InterPro" id="IPR029058">
    <property type="entry name" value="AB_hydrolase_fold"/>
</dbReference>
<dbReference type="EnsemblMetazoa" id="AATE007448-RA">
    <property type="protein sequence ID" value="AATE007448-PA.1"/>
    <property type="gene ID" value="AATE007448"/>
</dbReference>
<feature type="compositionally biased region" description="Low complexity" evidence="2">
    <location>
        <begin position="767"/>
        <end position="789"/>
    </location>
</feature>
<feature type="compositionally biased region" description="Low complexity" evidence="2">
    <location>
        <begin position="970"/>
        <end position="984"/>
    </location>
</feature>
<dbReference type="VEuPathDB" id="VectorBase:AATE007448"/>
<feature type="region of interest" description="Disordered" evidence="2">
    <location>
        <begin position="1115"/>
        <end position="1196"/>
    </location>
</feature>
<feature type="region of interest" description="Disordered" evidence="2">
    <location>
        <begin position="729"/>
        <end position="789"/>
    </location>
</feature>
<feature type="compositionally biased region" description="Polar residues" evidence="2">
    <location>
        <begin position="905"/>
        <end position="920"/>
    </location>
</feature>
<evidence type="ECO:0000256" key="1">
    <source>
        <dbReference type="ARBA" id="ARBA00007949"/>
    </source>
</evidence>
<dbReference type="InterPro" id="IPR007751">
    <property type="entry name" value="DUF676_lipase-like"/>
</dbReference>
<feature type="region of interest" description="Disordered" evidence="2">
    <location>
        <begin position="1286"/>
        <end position="1339"/>
    </location>
</feature>